<reference evidence="2" key="1">
    <citation type="submission" date="2016-01" db="EMBL/GenBank/DDBJ databases">
        <title>Whole genome sequencing of Bhargavaea cecembensis T14.</title>
        <authorList>
            <person name="Hong K.W."/>
        </authorList>
    </citation>
    <scope>NUCLEOTIDE SEQUENCE [LARGE SCALE GENOMIC DNA]</scope>
    <source>
        <strain evidence="2">M19</strain>
    </source>
</reference>
<sequence>MRATVPYGQLRKGIQIQKDFYKSELLQMDYFKTPCGKQLYELTLSELEQVYENEKARRRKRA</sequence>
<dbReference type="InterPro" id="IPR025072">
    <property type="entry name" value="Fur_reg_FbpA"/>
</dbReference>
<dbReference type="OrthoDB" id="2990660at2"/>
<comment type="caution">
    <text evidence="1">The sequence shown here is derived from an EMBL/GenBank/DDBJ whole genome shotgun (WGS) entry which is preliminary data.</text>
</comment>
<dbReference type="RefSeq" id="WP_063190527.1">
    <property type="nucleotide sequence ID" value="NZ_CP085398.1"/>
</dbReference>
<protein>
    <recommendedName>
        <fullName evidence="3">Fur-regulated basic protein FbpA</fullName>
    </recommendedName>
</protein>
<dbReference type="EMBL" id="LQQY01000002">
    <property type="protein sequence ID" value="KZE53416.1"/>
    <property type="molecule type" value="Genomic_DNA"/>
</dbReference>
<organism evidence="1 2">
    <name type="scientific">Rossellomorea marisflavi</name>
    <dbReference type="NCBI Taxonomy" id="189381"/>
    <lineage>
        <taxon>Bacteria</taxon>
        <taxon>Bacillati</taxon>
        <taxon>Bacillota</taxon>
        <taxon>Bacilli</taxon>
        <taxon>Bacillales</taxon>
        <taxon>Bacillaceae</taxon>
        <taxon>Rossellomorea</taxon>
    </lineage>
</organism>
<evidence type="ECO:0000313" key="1">
    <source>
        <dbReference type="EMBL" id="KZE53416.1"/>
    </source>
</evidence>
<dbReference type="Pfam" id="PF13076">
    <property type="entry name" value="Fur_reg_FbpA"/>
    <property type="match status" value="1"/>
</dbReference>
<gene>
    <name evidence="1" type="ORF">AV649_11700</name>
</gene>
<proteinExistence type="predicted"/>
<evidence type="ECO:0008006" key="3">
    <source>
        <dbReference type="Google" id="ProtNLM"/>
    </source>
</evidence>
<name>A0A163MUN3_9BACI</name>
<evidence type="ECO:0000313" key="2">
    <source>
        <dbReference type="Proteomes" id="UP000076510"/>
    </source>
</evidence>
<dbReference type="Proteomes" id="UP000076510">
    <property type="component" value="Unassembled WGS sequence"/>
</dbReference>
<accession>A0A163MUN3</accession>
<dbReference type="AlphaFoldDB" id="A0A163MUN3"/>